<dbReference type="PANTHER" id="PTHR32182">
    <property type="entry name" value="DNA REPLICATION AND REPAIR PROTEIN RECF"/>
    <property type="match status" value="1"/>
</dbReference>
<evidence type="ECO:0000313" key="12">
    <source>
        <dbReference type="EMBL" id="WPU65402.1"/>
    </source>
</evidence>
<dbReference type="InterPro" id="IPR042174">
    <property type="entry name" value="RecF_2"/>
</dbReference>
<comment type="similarity">
    <text evidence="2 9 10">Belongs to the RecF family.</text>
</comment>
<dbReference type="Pfam" id="PF02463">
    <property type="entry name" value="SMC_N"/>
    <property type="match status" value="1"/>
</dbReference>
<dbReference type="GO" id="GO:0009432">
    <property type="term" value="P:SOS response"/>
    <property type="evidence" value="ECO:0007669"/>
    <property type="project" value="UniProtKB-UniRule"/>
</dbReference>
<dbReference type="EMBL" id="CP139487">
    <property type="protein sequence ID" value="WPU65402.1"/>
    <property type="molecule type" value="Genomic_DNA"/>
</dbReference>
<dbReference type="GO" id="GO:0003697">
    <property type="term" value="F:single-stranded DNA binding"/>
    <property type="evidence" value="ECO:0007669"/>
    <property type="project" value="UniProtKB-UniRule"/>
</dbReference>
<evidence type="ECO:0000256" key="2">
    <source>
        <dbReference type="ARBA" id="ARBA00008016"/>
    </source>
</evidence>
<dbReference type="Gene3D" id="1.20.1050.90">
    <property type="entry name" value="RecF/RecN/SMC, N-terminal domain"/>
    <property type="match status" value="1"/>
</dbReference>
<evidence type="ECO:0000259" key="11">
    <source>
        <dbReference type="Pfam" id="PF02463"/>
    </source>
</evidence>
<dbReference type="AlphaFoldDB" id="A0AAX4HQC1"/>
<evidence type="ECO:0000256" key="6">
    <source>
        <dbReference type="ARBA" id="ARBA00022741"/>
    </source>
</evidence>
<dbReference type="InterPro" id="IPR018078">
    <property type="entry name" value="DNA-binding_RecF_CS"/>
</dbReference>
<sequence length="366" mass="42741">MNCWKIKKLQAQNFRNLKNSIFDFSPGINCILGQNGNGKTNLLEAVFLITNKKSFRKNTDYAQMINIEGESPEIILQSVFESEEGLLPYSLRMSDALEERFFNNKPEKSKTPSTSVFINPFDSYNFHTSSTFRRQWVDSHISLGDKEYRQVLTRFQKAMKFRNSVLGFGGKNASMQLRAIDEQVSEYSAFITQRRFEFLTALNQFITPTFKAIFSEEHTLQLDLDSLFVHWDQKRIFDFYRHQENADIKAEVTQVGVHRDDFIFSFDGLNAFEFCSLGQQKMAFLSLIFAYIELFRYKFTSYPIVLIDDVSGELDSQRWKNLIQYLETKNFQVLITTANEIFGKELEKIPASKKFYMEHGTLKHHG</sequence>
<evidence type="ECO:0000256" key="4">
    <source>
        <dbReference type="ARBA" id="ARBA00022490"/>
    </source>
</evidence>
<dbReference type="Gene3D" id="3.40.50.300">
    <property type="entry name" value="P-loop containing nucleotide triphosphate hydrolases"/>
    <property type="match status" value="1"/>
</dbReference>
<reference evidence="12 13" key="1">
    <citation type="submission" date="2023-11" db="EMBL/GenBank/DDBJ databases">
        <title>Peredibacter starrii A3.12.</title>
        <authorList>
            <person name="Mitchell R.J."/>
        </authorList>
    </citation>
    <scope>NUCLEOTIDE SEQUENCE [LARGE SCALE GENOMIC DNA]</scope>
    <source>
        <strain evidence="12 13">A3.12</strain>
    </source>
</reference>
<dbReference type="InterPro" id="IPR001238">
    <property type="entry name" value="DNA-binding_RecF"/>
</dbReference>
<feature type="binding site" evidence="9">
    <location>
        <begin position="33"/>
        <end position="40"/>
    </location>
    <ligand>
        <name>ATP</name>
        <dbReference type="ChEBI" id="CHEBI:30616"/>
    </ligand>
</feature>
<dbReference type="GO" id="GO:0005524">
    <property type="term" value="F:ATP binding"/>
    <property type="evidence" value="ECO:0007669"/>
    <property type="project" value="UniProtKB-UniRule"/>
</dbReference>
<comment type="subcellular location">
    <subcellularLocation>
        <location evidence="1 9 10">Cytoplasm</location>
    </subcellularLocation>
</comment>
<dbReference type="InterPro" id="IPR003395">
    <property type="entry name" value="RecF/RecN/SMC_N"/>
</dbReference>
<gene>
    <name evidence="9 12" type="primary">recF</name>
    <name evidence="12" type="ORF">SOO65_01430</name>
</gene>
<dbReference type="KEGG" id="psti:SOO65_01430"/>
<evidence type="ECO:0000256" key="9">
    <source>
        <dbReference type="HAMAP-Rule" id="MF_00365"/>
    </source>
</evidence>
<keyword evidence="9 10" id="KW-0227">DNA damage</keyword>
<proteinExistence type="inferred from homology"/>
<dbReference type="GO" id="GO:0000731">
    <property type="term" value="P:DNA synthesis involved in DNA repair"/>
    <property type="evidence" value="ECO:0007669"/>
    <property type="project" value="TreeGrafter"/>
</dbReference>
<dbReference type="PROSITE" id="PS00618">
    <property type="entry name" value="RECF_2"/>
    <property type="match status" value="1"/>
</dbReference>
<comment type="function">
    <text evidence="9 10">The RecF protein is involved in DNA metabolism; it is required for DNA replication and normal SOS inducibility. RecF binds preferentially to single-stranded, linear DNA. It also seems to bind ATP.</text>
</comment>
<evidence type="ECO:0000256" key="7">
    <source>
        <dbReference type="ARBA" id="ARBA00022840"/>
    </source>
</evidence>
<dbReference type="PANTHER" id="PTHR32182:SF0">
    <property type="entry name" value="DNA REPLICATION AND REPAIR PROTEIN RECF"/>
    <property type="match status" value="1"/>
</dbReference>
<dbReference type="GO" id="GO:0006260">
    <property type="term" value="P:DNA replication"/>
    <property type="evidence" value="ECO:0007669"/>
    <property type="project" value="UniProtKB-UniRule"/>
</dbReference>
<evidence type="ECO:0000256" key="1">
    <source>
        <dbReference type="ARBA" id="ARBA00004496"/>
    </source>
</evidence>
<evidence type="ECO:0000256" key="3">
    <source>
        <dbReference type="ARBA" id="ARBA00020170"/>
    </source>
</evidence>
<accession>A0AAX4HQC1</accession>
<evidence type="ECO:0000256" key="5">
    <source>
        <dbReference type="ARBA" id="ARBA00022705"/>
    </source>
</evidence>
<keyword evidence="6 9" id="KW-0547">Nucleotide-binding</keyword>
<dbReference type="Proteomes" id="UP001324634">
    <property type="component" value="Chromosome"/>
</dbReference>
<name>A0AAX4HQC1_9BACT</name>
<keyword evidence="7 9" id="KW-0067">ATP-binding</keyword>
<keyword evidence="13" id="KW-1185">Reference proteome</keyword>
<dbReference type="InterPro" id="IPR027417">
    <property type="entry name" value="P-loop_NTPase"/>
</dbReference>
<dbReference type="GO" id="GO:0005737">
    <property type="term" value="C:cytoplasm"/>
    <property type="evidence" value="ECO:0007669"/>
    <property type="project" value="UniProtKB-SubCell"/>
</dbReference>
<evidence type="ECO:0000256" key="10">
    <source>
        <dbReference type="RuleBase" id="RU000578"/>
    </source>
</evidence>
<dbReference type="SUPFAM" id="SSF52540">
    <property type="entry name" value="P-loop containing nucleoside triphosphate hydrolases"/>
    <property type="match status" value="1"/>
</dbReference>
<keyword evidence="9 10" id="KW-0742">SOS response</keyword>
<evidence type="ECO:0000313" key="13">
    <source>
        <dbReference type="Proteomes" id="UP001324634"/>
    </source>
</evidence>
<keyword evidence="9 10" id="KW-0234">DNA repair</keyword>
<keyword evidence="5 9" id="KW-0235">DNA replication</keyword>
<dbReference type="NCBIfam" id="TIGR00611">
    <property type="entry name" value="recf"/>
    <property type="match status" value="1"/>
</dbReference>
<protein>
    <recommendedName>
        <fullName evidence="3 9">DNA replication and repair protein RecF</fullName>
    </recommendedName>
</protein>
<dbReference type="HAMAP" id="MF_00365">
    <property type="entry name" value="RecF"/>
    <property type="match status" value="1"/>
</dbReference>
<organism evidence="12 13">
    <name type="scientific">Peredibacter starrii</name>
    <dbReference type="NCBI Taxonomy" id="28202"/>
    <lineage>
        <taxon>Bacteria</taxon>
        <taxon>Pseudomonadati</taxon>
        <taxon>Bdellovibrionota</taxon>
        <taxon>Bacteriovoracia</taxon>
        <taxon>Bacteriovoracales</taxon>
        <taxon>Bacteriovoracaceae</taxon>
        <taxon>Peredibacter</taxon>
    </lineage>
</organism>
<feature type="domain" description="RecF/RecN/SMC N-terminal" evidence="11">
    <location>
        <begin position="6"/>
        <end position="347"/>
    </location>
</feature>
<keyword evidence="8 9" id="KW-0238">DNA-binding</keyword>
<keyword evidence="4 9" id="KW-0963">Cytoplasm</keyword>
<evidence type="ECO:0000256" key="8">
    <source>
        <dbReference type="ARBA" id="ARBA00023125"/>
    </source>
</evidence>
<dbReference type="RefSeq" id="WP_321395796.1">
    <property type="nucleotide sequence ID" value="NZ_CP139487.1"/>
</dbReference>
<dbReference type="GO" id="GO:0006302">
    <property type="term" value="P:double-strand break repair"/>
    <property type="evidence" value="ECO:0007669"/>
    <property type="project" value="TreeGrafter"/>
</dbReference>